<dbReference type="PANTHER" id="PTHR45138">
    <property type="entry name" value="REGULATORY COMPONENTS OF SENSORY TRANSDUCTION SYSTEM"/>
    <property type="match status" value="1"/>
</dbReference>
<dbReference type="InterPro" id="IPR043128">
    <property type="entry name" value="Rev_trsase/Diguanyl_cyclase"/>
</dbReference>
<evidence type="ECO:0000259" key="2">
    <source>
        <dbReference type="PROSITE" id="PS50887"/>
    </source>
</evidence>
<dbReference type="AlphaFoldDB" id="G9XCD6"/>
<dbReference type="FunFam" id="3.30.70.270:FF:000001">
    <property type="entry name" value="Diguanylate cyclase domain protein"/>
    <property type="match status" value="1"/>
</dbReference>
<feature type="non-terminal residue" evidence="3">
    <location>
        <position position="350"/>
    </location>
</feature>
<feature type="transmembrane region" description="Helical" evidence="1">
    <location>
        <begin position="110"/>
        <end position="127"/>
    </location>
</feature>
<dbReference type="GO" id="GO:0052621">
    <property type="term" value="F:diguanylate cyclase activity"/>
    <property type="evidence" value="ECO:0007669"/>
    <property type="project" value="TreeGrafter"/>
</dbReference>
<dbReference type="InterPro" id="IPR000160">
    <property type="entry name" value="GGDEF_dom"/>
</dbReference>
<keyword evidence="1" id="KW-1133">Transmembrane helix</keyword>
<dbReference type="Pfam" id="PF00990">
    <property type="entry name" value="GGDEF"/>
    <property type="match status" value="1"/>
</dbReference>
<gene>
    <name evidence="3" type="ORF">HMPREF9628_01513</name>
</gene>
<dbReference type="NCBIfam" id="TIGR00254">
    <property type="entry name" value="GGDEF"/>
    <property type="match status" value="1"/>
</dbReference>
<dbReference type="PANTHER" id="PTHR45138:SF9">
    <property type="entry name" value="DIGUANYLATE CYCLASE DGCM-RELATED"/>
    <property type="match status" value="1"/>
</dbReference>
<evidence type="ECO:0000256" key="1">
    <source>
        <dbReference type="SAM" id="Phobius"/>
    </source>
</evidence>
<name>G9XCD6_9FIRM</name>
<sequence length="350" mass="41035">MIKTTINRPMYFYLMIFCLFMNSLLGFALLYIDNDNLAYFVLTASIILYINIFHPNNTQKNAFFICMVITTTVCSVITIVLGWEYGFQNWLITFCFVSITVPFPDRKSFYILALIECIIYFILYFWIKLDLANKNLTFLNIFFALTNIIGLFGFIIFAERILKWSFTMEKAFLKDEIEKMKNMVYIDKLTGLYNRHKIDIIIANININIEKIKQFYVVFSDIDNFKKINDQYGHDAGDKVLTTVSNILKRELRQDDIAARFGGEEFLIILNDMTKDKLNDEKAYNIIEKIRRKIESSYIVYQGNKIKVSMTFGMVSSGGYKDVRKMIKEADEKMYIGKRSGKNKVVFDSY</sequence>
<comment type="caution">
    <text evidence="3">The sequence shown here is derived from an EMBL/GenBank/DDBJ whole genome shotgun (WGS) entry which is preliminary data.</text>
</comment>
<dbReference type="SUPFAM" id="SSF55073">
    <property type="entry name" value="Nucleotide cyclase"/>
    <property type="match status" value="1"/>
</dbReference>
<feature type="transmembrane region" description="Helical" evidence="1">
    <location>
        <begin position="61"/>
        <end position="81"/>
    </location>
</feature>
<feature type="transmembrane region" description="Helical" evidence="1">
    <location>
        <begin position="139"/>
        <end position="158"/>
    </location>
</feature>
<keyword evidence="1" id="KW-0812">Transmembrane</keyword>
<dbReference type="EMBL" id="AFZG01000021">
    <property type="protein sequence ID" value="EHL19382.1"/>
    <property type="molecule type" value="Genomic_DNA"/>
</dbReference>
<evidence type="ECO:0000313" key="3">
    <source>
        <dbReference type="EMBL" id="EHL19382.1"/>
    </source>
</evidence>
<evidence type="ECO:0000313" key="4">
    <source>
        <dbReference type="Proteomes" id="UP000003379"/>
    </source>
</evidence>
<dbReference type="CDD" id="cd01949">
    <property type="entry name" value="GGDEF"/>
    <property type="match status" value="1"/>
</dbReference>
<reference evidence="3 4" key="1">
    <citation type="submission" date="2011-08" db="EMBL/GenBank/DDBJ databases">
        <title>The Genome Sequence of Eubacteriaceae bacterium CM5.</title>
        <authorList>
            <consortium name="The Broad Institute Genome Sequencing Platform"/>
            <person name="Earl A."/>
            <person name="Ward D."/>
            <person name="Feldgarden M."/>
            <person name="Gevers D."/>
            <person name="Sizova M."/>
            <person name="Hazen A."/>
            <person name="Epstein S."/>
            <person name="Young S.K."/>
            <person name="Zeng Q."/>
            <person name="Gargeya S."/>
            <person name="Fitzgerald M."/>
            <person name="Haas B."/>
            <person name="Abouelleil A."/>
            <person name="Alvarado L."/>
            <person name="Arachchi H.M."/>
            <person name="Berlin A."/>
            <person name="Brown A."/>
            <person name="Chapman S.B."/>
            <person name="Chen Z."/>
            <person name="Dunbar C."/>
            <person name="Freedman E."/>
            <person name="Gearin G."/>
            <person name="Gellesch M."/>
            <person name="Goldberg J."/>
            <person name="Griggs A."/>
            <person name="Gujja S."/>
            <person name="Heiman D."/>
            <person name="Howarth C."/>
            <person name="Larson L."/>
            <person name="Lui A."/>
            <person name="MacDonald P.J.P."/>
            <person name="Montmayeur A."/>
            <person name="Murphy C."/>
            <person name="Neiman D."/>
            <person name="Pearson M."/>
            <person name="Priest M."/>
            <person name="Roberts A."/>
            <person name="Saif S."/>
            <person name="Shea T."/>
            <person name="Shenoy N."/>
            <person name="Sisk P."/>
            <person name="Stolte C."/>
            <person name="Sykes S."/>
            <person name="Wortman J."/>
            <person name="Nusbaum C."/>
            <person name="Birren B."/>
        </authorList>
    </citation>
    <scope>NUCLEOTIDE SEQUENCE [LARGE SCALE GENOMIC DNA]</scope>
    <source>
        <strain evidence="3 4">CM5</strain>
    </source>
</reference>
<dbReference type="Proteomes" id="UP000003379">
    <property type="component" value="Unassembled WGS sequence"/>
</dbReference>
<accession>G9XCD6</accession>
<dbReference type="HOGENOM" id="CLU_000445_11_1_9"/>
<organism evidence="3 4">
    <name type="scientific">Peptoanaerobacter stomatis</name>
    <dbReference type="NCBI Taxonomy" id="796937"/>
    <lineage>
        <taxon>Bacteria</taxon>
        <taxon>Bacillati</taxon>
        <taxon>Bacillota</taxon>
        <taxon>Clostridia</taxon>
        <taxon>Peptostreptococcales</taxon>
        <taxon>Filifactoraceae</taxon>
        <taxon>Peptoanaerobacter</taxon>
    </lineage>
</organism>
<dbReference type="SMART" id="SM00267">
    <property type="entry name" value="GGDEF"/>
    <property type="match status" value="1"/>
</dbReference>
<dbReference type="Gene3D" id="3.30.70.270">
    <property type="match status" value="1"/>
</dbReference>
<dbReference type="InterPro" id="IPR029787">
    <property type="entry name" value="Nucleotide_cyclase"/>
</dbReference>
<dbReference type="RefSeq" id="WP_009529473.1">
    <property type="nucleotide sequence ID" value="NZ_JH414609.1"/>
</dbReference>
<feature type="domain" description="GGDEF" evidence="2">
    <location>
        <begin position="213"/>
        <end position="350"/>
    </location>
</feature>
<keyword evidence="1" id="KW-0472">Membrane</keyword>
<proteinExistence type="predicted"/>
<feature type="transmembrane region" description="Helical" evidence="1">
    <location>
        <begin position="37"/>
        <end position="54"/>
    </location>
</feature>
<dbReference type="InterPro" id="IPR050469">
    <property type="entry name" value="Diguanylate_Cyclase"/>
</dbReference>
<feature type="transmembrane region" description="Helical" evidence="1">
    <location>
        <begin position="12"/>
        <end position="31"/>
    </location>
</feature>
<dbReference type="PROSITE" id="PS50887">
    <property type="entry name" value="GGDEF"/>
    <property type="match status" value="1"/>
</dbReference>
<protein>
    <recommendedName>
        <fullName evidence="2">GGDEF domain-containing protein</fullName>
    </recommendedName>
</protein>